<comment type="caution">
    <text evidence="2">The sequence shown here is derived from an EMBL/GenBank/DDBJ whole genome shotgun (WGS) entry which is preliminary data.</text>
</comment>
<evidence type="ECO:0000313" key="2">
    <source>
        <dbReference type="EMBL" id="TDV51057.1"/>
    </source>
</evidence>
<evidence type="ECO:0000313" key="3">
    <source>
        <dbReference type="Proteomes" id="UP000294927"/>
    </source>
</evidence>
<keyword evidence="1" id="KW-1133">Transmembrane helix</keyword>
<keyword evidence="1" id="KW-0812">Transmembrane</keyword>
<evidence type="ECO:0000256" key="1">
    <source>
        <dbReference type="SAM" id="Phobius"/>
    </source>
</evidence>
<dbReference type="Proteomes" id="UP000294927">
    <property type="component" value="Unassembled WGS sequence"/>
</dbReference>
<organism evidence="2 3">
    <name type="scientific">Actinophytocola oryzae</name>
    <dbReference type="NCBI Taxonomy" id="502181"/>
    <lineage>
        <taxon>Bacteria</taxon>
        <taxon>Bacillati</taxon>
        <taxon>Actinomycetota</taxon>
        <taxon>Actinomycetes</taxon>
        <taxon>Pseudonocardiales</taxon>
        <taxon>Pseudonocardiaceae</taxon>
    </lineage>
</organism>
<keyword evidence="1" id="KW-0472">Membrane</keyword>
<name>A0A4R7VPC7_9PSEU</name>
<protein>
    <submittedName>
        <fullName evidence="2">Uncharacterized protein</fullName>
    </submittedName>
</protein>
<accession>A0A4R7VPC7</accession>
<dbReference type="AlphaFoldDB" id="A0A4R7VPC7"/>
<gene>
    <name evidence="2" type="ORF">CLV71_106408</name>
</gene>
<feature type="transmembrane region" description="Helical" evidence="1">
    <location>
        <begin position="9"/>
        <end position="30"/>
    </location>
</feature>
<proteinExistence type="predicted"/>
<dbReference type="EMBL" id="SOCP01000006">
    <property type="protein sequence ID" value="TDV51057.1"/>
    <property type="molecule type" value="Genomic_DNA"/>
</dbReference>
<dbReference type="RefSeq" id="WP_166664166.1">
    <property type="nucleotide sequence ID" value="NZ_SOCP01000006.1"/>
</dbReference>
<keyword evidence="3" id="KW-1185">Reference proteome</keyword>
<sequence>MRILVSAAGILRLVVTCFVLGIVLGIYFGVAGSPEAVTPSDSHPVEAVLPVIATAH</sequence>
<reference evidence="2 3" key="1">
    <citation type="submission" date="2019-03" db="EMBL/GenBank/DDBJ databases">
        <title>Genomic Encyclopedia of Archaeal and Bacterial Type Strains, Phase II (KMG-II): from individual species to whole genera.</title>
        <authorList>
            <person name="Goeker M."/>
        </authorList>
    </citation>
    <scope>NUCLEOTIDE SEQUENCE [LARGE SCALE GENOMIC DNA]</scope>
    <source>
        <strain evidence="2 3">DSM 45499</strain>
    </source>
</reference>